<comment type="caution">
    <text evidence="1">The sequence shown here is derived from an EMBL/GenBank/DDBJ whole genome shotgun (WGS) entry which is preliminary data.</text>
</comment>
<accession>A0A8T2B4D0</accession>
<dbReference type="EMBL" id="JAEFBJ010000008">
    <property type="protein sequence ID" value="KAG7582067.1"/>
    <property type="molecule type" value="Genomic_DNA"/>
</dbReference>
<protein>
    <submittedName>
        <fullName evidence="1">Uncharacterized protein</fullName>
    </submittedName>
</protein>
<evidence type="ECO:0000313" key="1">
    <source>
        <dbReference type="EMBL" id="KAG7582067.1"/>
    </source>
</evidence>
<name>A0A8T2B4D0_ARASU</name>
<keyword evidence="2" id="KW-1185">Reference proteome</keyword>
<proteinExistence type="predicted"/>
<sequence>MDFVRRAVMVFGSDLWKRICSDSATKGLAKALQSSPIASSARSETPLGYRGYCTIHAVLIGDCKVRSAPPVWNGTRRIHRVFAVARD</sequence>
<reference evidence="1 2" key="1">
    <citation type="submission" date="2020-12" db="EMBL/GenBank/DDBJ databases">
        <title>Concerted genomic and epigenomic changes stabilize Arabidopsis allopolyploids.</title>
        <authorList>
            <person name="Chen Z."/>
        </authorList>
    </citation>
    <scope>NUCLEOTIDE SEQUENCE [LARGE SCALE GENOMIC DNA]</scope>
    <source>
        <strain evidence="1">As9502</strain>
        <tissue evidence="1">Leaf</tissue>
    </source>
</reference>
<evidence type="ECO:0000313" key="2">
    <source>
        <dbReference type="Proteomes" id="UP000694251"/>
    </source>
</evidence>
<organism evidence="1 2">
    <name type="scientific">Arabidopsis suecica</name>
    <name type="common">Swedish thale-cress</name>
    <name type="synonym">Cardaminopsis suecica</name>
    <dbReference type="NCBI Taxonomy" id="45249"/>
    <lineage>
        <taxon>Eukaryota</taxon>
        <taxon>Viridiplantae</taxon>
        <taxon>Streptophyta</taxon>
        <taxon>Embryophyta</taxon>
        <taxon>Tracheophyta</taxon>
        <taxon>Spermatophyta</taxon>
        <taxon>Magnoliopsida</taxon>
        <taxon>eudicotyledons</taxon>
        <taxon>Gunneridae</taxon>
        <taxon>Pentapetalae</taxon>
        <taxon>rosids</taxon>
        <taxon>malvids</taxon>
        <taxon>Brassicales</taxon>
        <taxon>Brassicaceae</taxon>
        <taxon>Camelineae</taxon>
        <taxon>Arabidopsis</taxon>
    </lineage>
</organism>
<gene>
    <name evidence="1" type="ORF">ISN44_As08g016870</name>
</gene>
<dbReference type="AlphaFoldDB" id="A0A8T2B4D0"/>
<dbReference type="Proteomes" id="UP000694251">
    <property type="component" value="Chromosome 8"/>
</dbReference>